<feature type="coiled-coil region" evidence="1">
    <location>
        <begin position="453"/>
        <end position="487"/>
    </location>
</feature>
<dbReference type="GO" id="GO:0005200">
    <property type="term" value="F:structural constituent of cytoskeleton"/>
    <property type="evidence" value="ECO:0007669"/>
    <property type="project" value="TreeGrafter"/>
</dbReference>
<keyword evidence="3" id="KW-1185">Reference proteome</keyword>
<protein>
    <submittedName>
        <fullName evidence="2">Uncharacterized protein</fullName>
    </submittedName>
</protein>
<dbReference type="PANTHER" id="PTHR47357">
    <property type="entry name" value="COP1-INTERACTIVE PROTEIN 1"/>
    <property type="match status" value="1"/>
</dbReference>
<evidence type="ECO:0000256" key="1">
    <source>
        <dbReference type="SAM" id="Coils"/>
    </source>
</evidence>
<sequence>MRIWKLQYAATAELDSIRGEVSSMQQQLESSEHQSKVELGEKEKEFVTLKEVHEVHGNQSSAKIKDSQAQVTGLELELEQLRTTNRDMELQIGNKTSDAKQLGEINNLVAGMELLHTEKAELEEQIAVKGDEALTQELDGSNKCLASRAGVKEEIVSKTGDQQRVLQENEGLLAQTKELELVVNSLRNQKSELEDDLRSKIEENVKNLKDQINNLQQELESLNNQKADLEVQLERKNQAISDYVIEIEKEKEEIIEENDQLREENTGLQSQISQLEMILKTREYELLTLTKNFEDNEKESLSRVENLTMQINNLLVDMGPLHNQKAQLEEHIVVKGDEESTQIKSLIDQIRTLQQELESLHSQKAELEVQLEEGLLAQTKELESEVNSLKNQKGELEKDLRTKIDETGQLREEKMGFEGQIFDLEKTLVERGLEFNALGEKHASLENETSSQLTALVTQLHNLQQELDSLQARRNELELQLEREKQESLERFSTFENEKI</sequence>
<dbReference type="Gene3D" id="1.10.287.1490">
    <property type="match status" value="1"/>
</dbReference>
<dbReference type="PANTHER" id="PTHR47357:SF1">
    <property type="entry name" value="SPINDLE POLE BODY COMPONENT 110"/>
    <property type="match status" value="1"/>
</dbReference>
<feature type="coiled-coil region" evidence="1">
    <location>
        <begin position="169"/>
        <end position="278"/>
    </location>
</feature>
<dbReference type="GO" id="GO:0005856">
    <property type="term" value="C:cytoskeleton"/>
    <property type="evidence" value="ECO:0007669"/>
    <property type="project" value="TreeGrafter"/>
</dbReference>
<feature type="coiled-coil region" evidence="1">
    <location>
        <begin position="336"/>
        <end position="406"/>
    </location>
</feature>
<accession>A0A6A3A277</accession>
<evidence type="ECO:0000313" key="2">
    <source>
        <dbReference type="EMBL" id="KAE8698123.1"/>
    </source>
</evidence>
<evidence type="ECO:0000313" key="3">
    <source>
        <dbReference type="Proteomes" id="UP000436088"/>
    </source>
</evidence>
<proteinExistence type="predicted"/>
<gene>
    <name evidence="2" type="ORF">F3Y22_tig00110602pilonHSYRG00198</name>
</gene>
<dbReference type="AlphaFoldDB" id="A0A6A3A277"/>
<feature type="coiled-coil region" evidence="1">
    <location>
        <begin position="64"/>
        <end position="132"/>
    </location>
</feature>
<keyword evidence="1" id="KW-0175">Coiled coil</keyword>
<name>A0A6A3A277_HIBSY</name>
<dbReference type="Proteomes" id="UP000436088">
    <property type="component" value="Unassembled WGS sequence"/>
</dbReference>
<dbReference type="EMBL" id="VEPZ02001047">
    <property type="protein sequence ID" value="KAE8698123.1"/>
    <property type="molecule type" value="Genomic_DNA"/>
</dbReference>
<reference evidence="2" key="1">
    <citation type="submission" date="2019-09" db="EMBL/GenBank/DDBJ databases">
        <title>Draft genome information of white flower Hibiscus syriacus.</title>
        <authorList>
            <person name="Kim Y.-M."/>
        </authorList>
    </citation>
    <scope>NUCLEOTIDE SEQUENCE [LARGE SCALE GENOMIC DNA]</scope>
    <source>
        <strain evidence="2">YM2019G1</strain>
    </source>
</reference>
<organism evidence="2 3">
    <name type="scientific">Hibiscus syriacus</name>
    <name type="common">Rose of Sharon</name>
    <dbReference type="NCBI Taxonomy" id="106335"/>
    <lineage>
        <taxon>Eukaryota</taxon>
        <taxon>Viridiplantae</taxon>
        <taxon>Streptophyta</taxon>
        <taxon>Embryophyta</taxon>
        <taxon>Tracheophyta</taxon>
        <taxon>Spermatophyta</taxon>
        <taxon>Magnoliopsida</taxon>
        <taxon>eudicotyledons</taxon>
        <taxon>Gunneridae</taxon>
        <taxon>Pentapetalae</taxon>
        <taxon>rosids</taxon>
        <taxon>malvids</taxon>
        <taxon>Malvales</taxon>
        <taxon>Malvaceae</taxon>
        <taxon>Malvoideae</taxon>
        <taxon>Hibiscus</taxon>
    </lineage>
</organism>
<comment type="caution">
    <text evidence="2">The sequence shown here is derived from an EMBL/GenBank/DDBJ whole genome shotgun (WGS) entry which is preliminary data.</text>
</comment>